<feature type="transmembrane region" description="Helical" evidence="7">
    <location>
        <begin position="137"/>
        <end position="162"/>
    </location>
</feature>
<evidence type="ECO:0000256" key="7">
    <source>
        <dbReference type="SAM" id="Phobius"/>
    </source>
</evidence>
<dbReference type="InterPro" id="IPR006694">
    <property type="entry name" value="Fatty_acid_hydroxylase"/>
</dbReference>
<keyword evidence="3 7" id="KW-1133">Transmembrane helix</keyword>
<feature type="transmembrane region" description="Helical" evidence="7">
    <location>
        <begin position="48"/>
        <end position="70"/>
    </location>
</feature>
<feature type="domain" description="Fatty acid hydroxylase" evidence="8">
    <location>
        <begin position="85"/>
        <end position="222"/>
    </location>
</feature>
<evidence type="ECO:0000256" key="3">
    <source>
        <dbReference type="ARBA" id="ARBA00022989"/>
    </source>
</evidence>
<dbReference type="EMBL" id="SHNN01000001">
    <property type="protein sequence ID" value="MCX2979294.1"/>
    <property type="molecule type" value="Genomic_DNA"/>
</dbReference>
<protein>
    <submittedName>
        <fullName evidence="9">Sterol desaturase family protein</fullName>
    </submittedName>
</protein>
<keyword evidence="2 7" id="KW-0812">Transmembrane</keyword>
<comment type="caution">
    <text evidence="9">The sequence shown here is derived from an EMBL/GenBank/DDBJ whole genome shotgun (WGS) entry which is preliminary data.</text>
</comment>
<name>A0ABT3TB85_9GAMM</name>
<keyword evidence="10" id="KW-1185">Reference proteome</keyword>
<comment type="subcellular location">
    <subcellularLocation>
        <location evidence="1">Endomembrane system</location>
        <topology evidence="1">Multi-pass membrane protein</topology>
    </subcellularLocation>
</comment>
<evidence type="ECO:0000256" key="5">
    <source>
        <dbReference type="ARBA" id="ARBA00023098"/>
    </source>
</evidence>
<evidence type="ECO:0000256" key="6">
    <source>
        <dbReference type="ARBA" id="ARBA00023136"/>
    </source>
</evidence>
<reference evidence="9" key="1">
    <citation type="submission" date="2019-02" db="EMBL/GenBank/DDBJ databases">
        <authorList>
            <person name="Li S.-H."/>
        </authorList>
    </citation>
    <scope>NUCLEOTIDE SEQUENCE</scope>
    <source>
        <strain evidence="9">IMCC14734</strain>
    </source>
</reference>
<evidence type="ECO:0000313" key="10">
    <source>
        <dbReference type="Proteomes" id="UP001143362"/>
    </source>
</evidence>
<proteinExistence type="predicted"/>
<evidence type="ECO:0000259" key="8">
    <source>
        <dbReference type="Pfam" id="PF04116"/>
    </source>
</evidence>
<dbReference type="PANTHER" id="PTHR21624">
    <property type="entry name" value="STEROL DESATURASE-RELATED PROTEIN"/>
    <property type="match status" value="1"/>
</dbReference>
<evidence type="ECO:0000256" key="2">
    <source>
        <dbReference type="ARBA" id="ARBA00022692"/>
    </source>
</evidence>
<dbReference type="Pfam" id="PF04116">
    <property type="entry name" value="FA_hydroxylase"/>
    <property type="match status" value="1"/>
</dbReference>
<dbReference type="Proteomes" id="UP001143362">
    <property type="component" value="Unassembled WGS sequence"/>
</dbReference>
<gene>
    <name evidence="9" type="ORF">EYC98_00265</name>
</gene>
<feature type="transmembrane region" description="Helical" evidence="7">
    <location>
        <begin position="9"/>
        <end position="28"/>
    </location>
</feature>
<organism evidence="9 10">
    <name type="scientific">Candidatus Litorirhabdus singularis</name>
    <dbReference type="NCBI Taxonomy" id="2518993"/>
    <lineage>
        <taxon>Bacteria</taxon>
        <taxon>Pseudomonadati</taxon>
        <taxon>Pseudomonadota</taxon>
        <taxon>Gammaproteobacteria</taxon>
        <taxon>Cellvibrionales</taxon>
        <taxon>Halieaceae</taxon>
        <taxon>Candidatus Litorirhabdus</taxon>
    </lineage>
</organism>
<feature type="transmembrane region" description="Helical" evidence="7">
    <location>
        <begin position="82"/>
        <end position="98"/>
    </location>
</feature>
<evidence type="ECO:0000256" key="1">
    <source>
        <dbReference type="ARBA" id="ARBA00004127"/>
    </source>
</evidence>
<sequence>MESIEISPIAAYALLAMMLYGIGEMLWLTLISRQVSFRHDFWQPLRNAIAVTPLSSLIPLFGTGFMALAGHSLAPISLEHSWYMWIIGLLIYEFWYWVQHFLAHKVRLLWCLHSPHHAPDNISMVVGYNHHLLEVPYMAFFLGFMPAVCGVPVEIIIAINVIDAFWGSLLHISPRVVSKRYGPLEHFLQTPSYHRVHHAKNPMYMDTNYNSMTLFWDWAMGTLQPLRDEEPVQYGITRDVDVESWRDVQLGEMALLWRDIQQAPGLGNKLRYMLMPPGWSHTGNHNMASTQKQALTAQ</sequence>
<dbReference type="PANTHER" id="PTHR21624:SF1">
    <property type="entry name" value="ALKYLGLYCEROL MONOOXYGENASE"/>
    <property type="match status" value="1"/>
</dbReference>
<dbReference type="InterPro" id="IPR051689">
    <property type="entry name" value="Sterol_desaturase/TMEM195"/>
</dbReference>
<accession>A0ABT3TB85</accession>
<keyword evidence="6 7" id="KW-0472">Membrane</keyword>
<evidence type="ECO:0000256" key="4">
    <source>
        <dbReference type="ARBA" id="ARBA00023002"/>
    </source>
</evidence>
<keyword evidence="4" id="KW-0560">Oxidoreductase</keyword>
<dbReference type="RefSeq" id="WP_279243296.1">
    <property type="nucleotide sequence ID" value="NZ_SHNN01000001.1"/>
</dbReference>
<evidence type="ECO:0000313" key="9">
    <source>
        <dbReference type="EMBL" id="MCX2979294.1"/>
    </source>
</evidence>
<keyword evidence="5" id="KW-0443">Lipid metabolism</keyword>